<comment type="caution">
    <text evidence="1">The sequence shown here is derived from an EMBL/GenBank/DDBJ whole genome shotgun (WGS) entry which is preliminary data.</text>
</comment>
<dbReference type="EMBL" id="SGXE01000001">
    <property type="protein sequence ID" value="RZS99012.1"/>
    <property type="molecule type" value="Genomic_DNA"/>
</dbReference>
<protein>
    <submittedName>
        <fullName evidence="1">Uncharacterized protein</fullName>
    </submittedName>
</protein>
<evidence type="ECO:0000313" key="2">
    <source>
        <dbReference type="Proteomes" id="UP000292262"/>
    </source>
</evidence>
<organism evidence="1 2">
    <name type="scientific">Aquimarina brevivitae</name>
    <dbReference type="NCBI Taxonomy" id="323412"/>
    <lineage>
        <taxon>Bacteria</taxon>
        <taxon>Pseudomonadati</taxon>
        <taxon>Bacteroidota</taxon>
        <taxon>Flavobacteriia</taxon>
        <taxon>Flavobacteriales</taxon>
        <taxon>Flavobacteriaceae</taxon>
        <taxon>Aquimarina</taxon>
    </lineage>
</organism>
<gene>
    <name evidence="1" type="ORF">EV197_0214</name>
</gene>
<reference evidence="1 2" key="1">
    <citation type="submission" date="2019-02" db="EMBL/GenBank/DDBJ databases">
        <title>Genomic Encyclopedia of Type Strains, Phase IV (KMG-IV): sequencing the most valuable type-strain genomes for metagenomic binning, comparative biology and taxonomic classification.</title>
        <authorList>
            <person name="Goeker M."/>
        </authorList>
    </citation>
    <scope>NUCLEOTIDE SEQUENCE [LARGE SCALE GENOMIC DNA]</scope>
    <source>
        <strain evidence="1 2">DSM 17196</strain>
    </source>
</reference>
<name>A0A4Q7PJC6_9FLAO</name>
<sequence length="48" mass="5630">MRGFFMRYVFQYSIDLIIECVFPQGFGATQGTTTSQFIVSFFVYVEEK</sequence>
<dbReference type="Proteomes" id="UP000292262">
    <property type="component" value="Unassembled WGS sequence"/>
</dbReference>
<evidence type="ECO:0000313" key="1">
    <source>
        <dbReference type="EMBL" id="RZS99012.1"/>
    </source>
</evidence>
<keyword evidence="2" id="KW-1185">Reference proteome</keyword>
<proteinExistence type="predicted"/>
<dbReference type="AlphaFoldDB" id="A0A4Q7PJC6"/>
<accession>A0A4Q7PJC6</accession>